<dbReference type="RefSeq" id="WP_023350031.1">
    <property type="nucleotide sequence ID" value="NZ_CBCPJN010000005.1"/>
</dbReference>
<keyword evidence="9" id="KW-0482">Metalloprotease</keyword>
<dbReference type="GO" id="GO:0008237">
    <property type="term" value="F:metallopeptidase activity"/>
    <property type="evidence" value="ECO:0007669"/>
    <property type="project" value="UniProtKB-KW"/>
</dbReference>
<dbReference type="PRINTS" id="PR00919">
    <property type="entry name" value="THERMOPTASE"/>
</dbReference>
<evidence type="ECO:0000256" key="7">
    <source>
        <dbReference type="ARBA" id="ARBA00022723"/>
    </source>
</evidence>
<evidence type="ECO:0000313" key="10">
    <source>
        <dbReference type="EMBL" id="NMK53666.1"/>
    </source>
</evidence>
<protein>
    <submittedName>
        <fullName evidence="11">Aminopeptidase</fullName>
    </submittedName>
</protein>
<dbReference type="PANTHER" id="PTHR34448">
    <property type="entry name" value="AMINOPEPTIDASE"/>
    <property type="match status" value="1"/>
</dbReference>
<dbReference type="InterPro" id="IPR052170">
    <property type="entry name" value="M29_Exopeptidase"/>
</dbReference>
<evidence type="ECO:0000256" key="2">
    <source>
        <dbReference type="ARBA" id="ARBA00001946"/>
    </source>
</evidence>
<dbReference type="SUPFAM" id="SSF144052">
    <property type="entry name" value="Thermophilic metalloprotease-like"/>
    <property type="match status" value="1"/>
</dbReference>
<accession>A0A7X9WDW7</accession>
<comment type="cofactor">
    <cofactor evidence="3">
        <name>Zn(2+)</name>
        <dbReference type="ChEBI" id="CHEBI:29105"/>
    </cofactor>
</comment>
<dbReference type="PANTHER" id="PTHR34448:SF3">
    <property type="entry name" value="AMINOPEPTIDASE AMPS"/>
    <property type="match status" value="1"/>
</dbReference>
<sequence>MDNYNEKLRQYAELLVKVGMNVQQNQPVFIRSSVEALDLTHLIVEEAYKAGASDVRVKYSDSKLKRLKFEHEAVEYFENSDLKQYDVDERLDYVERGAANLALIAEDPDLLNGIDGNKLKAFQAQYSKGFKPYMEASQKNQFPWVVAAFPTKDWARRVYPDMDEEKAYEKFIDEVFDIVRVDGNDPIQNWDKHVKSLSVHAERLQKKNYKALHYISEGTDLTVGLPEGHLWEDATSYVNGDGQPFIANIPTEEVFTAPDRNNVNGYVTNKLPLSYNGNIIDGFTLTFKDGEIIDVKAEKGEAVLKDLIETDEGSRRLGEVALVPDDSPISNRRTIFYNTLFDENASCHLAIGSAYGFNVKGGTEMSTEEKLAAGLNDSNVHEDFMIGSSDLTIYGILHDGTKELVFENGNWAK</sequence>
<dbReference type="EMBL" id="JABBMI010000024">
    <property type="protein sequence ID" value="NMK53666.1"/>
    <property type="molecule type" value="Genomic_DNA"/>
</dbReference>
<evidence type="ECO:0000313" key="11">
    <source>
        <dbReference type="EMBL" id="NMK96938.1"/>
    </source>
</evidence>
<dbReference type="GO" id="GO:0006508">
    <property type="term" value="P:proteolysis"/>
    <property type="evidence" value="ECO:0007669"/>
    <property type="project" value="UniProtKB-KW"/>
</dbReference>
<dbReference type="Pfam" id="PF02073">
    <property type="entry name" value="Peptidase_M29"/>
    <property type="match status" value="1"/>
</dbReference>
<keyword evidence="8" id="KW-0378">Hydrolase</keyword>
<comment type="caution">
    <text evidence="11">The sequence shown here is derived from an EMBL/GenBank/DDBJ whole genome shotgun (WGS) entry which is preliminary data.</text>
</comment>
<reference evidence="12 13" key="1">
    <citation type="submission" date="2020-04" db="EMBL/GenBank/DDBJ databases">
        <title>The Epidemiology and Molecular Characteristics of Linezolid-Resistant Staphylococcus capitis in Huashan Hospital, Shanghai.</title>
        <authorList>
            <person name="Ding L."/>
            <person name="Li P."/>
            <person name="Yang Y."/>
            <person name="Lin D."/>
            <person name="Xu X."/>
        </authorList>
    </citation>
    <scope>NUCLEOTIDE SEQUENCE [LARGE SCALE GENOMIC DNA]</scope>
    <source>
        <strain evidence="11 13">12-86</strain>
        <strain evidence="10 12">17-84</strain>
    </source>
</reference>
<dbReference type="InterPro" id="IPR035097">
    <property type="entry name" value="M29_N-terminal"/>
</dbReference>
<dbReference type="InterPro" id="IPR000787">
    <property type="entry name" value="Peptidase_M29"/>
</dbReference>
<gene>
    <name evidence="11" type="ORF">HHM13_02325</name>
    <name evidence="10" type="ORF">HHM24_02725</name>
</gene>
<evidence type="ECO:0000256" key="4">
    <source>
        <dbReference type="ARBA" id="ARBA00008236"/>
    </source>
</evidence>
<keyword evidence="12" id="KW-1185">Reference proteome</keyword>
<keyword evidence="6" id="KW-0645">Protease</keyword>
<name>A0A7X9WDW7_STACP</name>
<dbReference type="GO" id="GO:0046872">
    <property type="term" value="F:metal ion binding"/>
    <property type="evidence" value="ECO:0007669"/>
    <property type="project" value="UniProtKB-KW"/>
</dbReference>
<comment type="cofactor">
    <cofactor evidence="2">
        <name>Mg(2+)</name>
        <dbReference type="ChEBI" id="CHEBI:18420"/>
    </cofactor>
</comment>
<evidence type="ECO:0000256" key="1">
    <source>
        <dbReference type="ARBA" id="ARBA00001941"/>
    </source>
</evidence>
<dbReference type="Proteomes" id="UP000538955">
    <property type="component" value="Unassembled WGS sequence"/>
</dbReference>
<dbReference type="Proteomes" id="UP000550736">
    <property type="component" value="Unassembled WGS sequence"/>
</dbReference>
<dbReference type="AlphaFoldDB" id="A0A7X9WDW7"/>
<evidence type="ECO:0000256" key="8">
    <source>
        <dbReference type="ARBA" id="ARBA00022801"/>
    </source>
</evidence>
<evidence type="ECO:0000256" key="6">
    <source>
        <dbReference type="ARBA" id="ARBA00022670"/>
    </source>
</evidence>
<dbReference type="Gene3D" id="3.40.1830.10">
    <property type="entry name" value="Thermophilic metalloprotease (M29)"/>
    <property type="match status" value="1"/>
</dbReference>
<organism evidence="11 13">
    <name type="scientific">Staphylococcus capitis</name>
    <dbReference type="NCBI Taxonomy" id="29388"/>
    <lineage>
        <taxon>Bacteria</taxon>
        <taxon>Bacillati</taxon>
        <taxon>Bacillota</taxon>
        <taxon>Bacilli</taxon>
        <taxon>Bacillales</taxon>
        <taxon>Staphylococcaceae</taxon>
        <taxon>Staphylococcus</taxon>
    </lineage>
</organism>
<keyword evidence="5 11" id="KW-0031">Aminopeptidase</keyword>
<dbReference type="EMBL" id="JABBLX010000002">
    <property type="protein sequence ID" value="NMK96938.1"/>
    <property type="molecule type" value="Genomic_DNA"/>
</dbReference>
<evidence type="ECO:0000256" key="9">
    <source>
        <dbReference type="ARBA" id="ARBA00023049"/>
    </source>
</evidence>
<keyword evidence="7" id="KW-0479">Metal-binding</keyword>
<comment type="cofactor">
    <cofactor evidence="1">
        <name>Co(2+)</name>
        <dbReference type="ChEBI" id="CHEBI:48828"/>
    </cofactor>
</comment>
<evidence type="ECO:0000256" key="3">
    <source>
        <dbReference type="ARBA" id="ARBA00001947"/>
    </source>
</evidence>
<proteinExistence type="inferred from homology"/>
<comment type="similarity">
    <text evidence="4">Belongs to the peptidase M29 family.</text>
</comment>
<evidence type="ECO:0000313" key="13">
    <source>
        <dbReference type="Proteomes" id="UP000550736"/>
    </source>
</evidence>
<evidence type="ECO:0000256" key="5">
    <source>
        <dbReference type="ARBA" id="ARBA00022438"/>
    </source>
</evidence>
<evidence type="ECO:0000313" key="12">
    <source>
        <dbReference type="Proteomes" id="UP000538955"/>
    </source>
</evidence>
<dbReference type="GO" id="GO:0004177">
    <property type="term" value="F:aminopeptidase activity"/>
    <property type="evidence" value="ECO:0007669"/>
    <property type="project" value="UniProtKB-KW"/>
</dbReference>